<gene>
    <name evidence="1" type="ORF">KME25_01465</name>
</gene>
<name>A0A951PGP0_9CYAN</name>
<reference evidence="1" key="1">
    <citation type="submission" date="2021-05" db="EMBL/GenBank/DDBJ databases">
        <authorList>
            <person name="Pietrasiak N."/>
            <person name="Ward R."/>
            <person name="Stajich J.E."/>
            <person name="Kurbessoian T."/>
        </authorList>
    </citation>
    <scope>NUCLEOTIDE SEQUENCE</scope>
    <source>
        <strain evidence="1">CPER-KK1</strain>
    </source>
</reference>
<evidence type="ECO:0000313" key="1">
    <source>
        <dbReference type="EMBL" id="MBW4543108.1"/>
    </source>
</evidence>
<dbReference type="AlphaFoldDB" id="A0A951PGP0"/>
<comment type="caution">
    <text evidence="1">The sequence shown here is derived from an EMBL/GenBank/DDBJ whole genome shotgun (WGS) entry which is preliminary data.</text>
</comment>
<reference evidence="1" key="2">
    <citation type="journal article" date="2022" name="Microbiol. Resour. Announc.">
        <title>Metagenome Sequencing to Explore Phylogenomics of Terrestrial Cyanobacteria.</title>
        <authorList>
            <person name="Ward R.D."/>
            <person name="Stajich J.E."/>
            <person name="Johansen J.R."/>
            <person name="Huntemann M."/>
            <person name="Clum A."/>
            <person name="Foster B."/>
            <person name="Foster B."/>
            <person name="Roux S."/>
            <person name="Palaniappan K."/>
            <person name="Varghese N."/>
            <person name="Mukherjee S."/>
            <person name="Reddy T.B.K."/>
            <person name="Daum C."/>
            <person name="Copeland A."/>
            <person name="Chen I.A."/>
            <person name="Ivanova N.N."/>
            <person name="Kyrpides N.C."/>
            <person name="Shapiro N."/>
            <person name="Eloe-Fadrosh E.A."/>
            <person name="Pietrasiak N."/>
        </authorList>
    </citation>
    <scope>NUCLEOTIDE SEQUENCE</scope>
    <source>
        <strain evidence="1">CPER-KK1</strain>
    </source>
</reference>
<sequence>MTSGAGWLESGFPLVVESLGDVKILWVSVCLGNDVGGLGDELELMLNVTMLVYPAIALF</sequence>
<evidence type="ECO:0000313" key="2">
    <source>
        <dbReference type="Proteomes" id="UP000753908"/>
    </source>
</evidence>
<dbReference type="Proteomes" id="UP000753908">
    <property type="component" value="Unassembled WGS sequence"/>
</dbReference>
<dbReference type="EMBL" id="JAHHIF010000002">
    <property type="protein sequence ID" value="MBW4543108.1"/>
    <property type="molecule type" value="Genomic_DNA"/>
</dbReference>
<accession>A0A951PGP0</accession>
<protein>
    <submittedName>
        <fullName evidence="1">Uncharacterized protein</fullName>
    </submittedName>
</protein>
<proteinExistence type="predicted"/>
<organism evidence="1 2">
    <name type="scientific">Symplocastrum torsivum CPER-KK1</name>
    <dbReference type="NCBI Taxonomy" id="450513"/>
    <lineage>
        <taxon>Bacteria</taxon>
        <taxon>Bacillati</taxon>
        <taxon>Cyanobacteriota</taxon>
        <taxon>Cyanophyceae</taxon>
        <taxon>Oscillatoriophycideae</taxon>
        <taxon>Oscillatoriales</taxon>
        <taxon>Microcoleaceae</taxon>
        <taxon>Symplocastrum</taxon>
    </lineage>
</organism>